<dbReference type="AlphaFoldDB" id="A0A0J1CWE7"/>
<protein>
    <submittedName>
        <fullName evidence="1">Uncharacterized protein</fullName>
    </submittedName>
</protein>
<evidence type="ECO:0000313" key="1">
    <source>
        <dbReference type="EMBL" id="KLU24900.1"/>
    </source>
</evidence>
<evidence type="ECO:0000313" key="2">
    <source>
        <dbReference type="Proteomes" id="UP000035963"/>
    </source>
</evidence>
<reference evidence="1 2" key="1">
    <citation type="journal article" date="2015" name="Genome Announc.">
        <title>Draft Genome Sequence of Burkholderia sp. Strain PML1(12), an Ectomycorrhizosphere-Inhabiting Bacterium with Effective Mineral-Weathering Ability.</title>
        <authorList>
            <person name="Uroz S."/>
            <person name="Oger P."/>
        </authorList>
    </citation>
    <scope>NUCLEOTIDE SEQUENCE [LARGE SCALE GENOMIC DNA]</scope>
    <source>
        <strain evidence="2">PML1(12)</strain>
    </source>
</reference>
<name>A0A0J1CWE7_9BURK</name>
<dbReference type="Proteomes" id="UP000035963">
    <property type="component" value="Unassembled WGS sequence"/>
</dbReference>
<organism evidence="1 2">
    <name type="scientific">Caballeronia mineralivorans PML1(12)</name>
    <dbReference type="NCBI Taxonomy" id="908627"/>
    <lineage>
        <taxon>Bacteria</taxon>
        <taxon>Pseudomonadati</taxon>
        <taxon>Pseudomonadota</taxon>
        <taxon>Betaproteobacteria</taxon>
        <taxon>Burkholderiales</taxon>
        <taxon>Burkholderiaceae</taxon>
        <taxon>Caballeronia</taxon>
    </lineage>
</organism>
<gene>
    <name evidence="1" type="ORF">EOS_17510</name>
</gene>
<accession>A0A0J1CWE7</accession>
<comment type="caution">
    <text evidence="1">The sequence shown here is derived from an EMBL/GenBank/DDBJ whole genome shotgun (WGS) entry which is preliminary data.</text>
</comment>
<keyword evidence="2" id="KW-1185">Reference proteome</keyword>
<dbReference type="PATRIC" id="fig|908627.4.peg.3920"/>
<proteinExistence type="predicted"/>
<sequence>MTTAQKEKARSVKVLASAAREMERAGATARAPIDKVVARAFVSGVEFLPVTEREHILKSFLTGLTTAIEEVSAPSDKVFVNPRTKRPSVVIAAHSRKAKKGPIASGSATIARDAEARRASIDESDKTRNAIIAQAYATRKHLADKGELLTSSELAMRLQVSRQAINQRVGTGSLFFLDGPNGVTYFPAFFADEKYDKRALRKIVLALNGQSGANKWLFLTSPRVSLGGLPPLDILAGKKPAARAGFGPGDRERIGVDTVLKAATAFAAE</sequence>
<dbReference type="EMBL" id="AEJF01000113">
    <property type="protein sequence ID" value="KLU24900.1"/>
    <property type="molecule type" value="Genomic_DNA"/>
</dbReference>